<keyword evidence="3" id="KW-1185">Reference proteome</keyword>
<dbReference type="AlphaFoldDB" id="A0A9E7EBI9"/>
<dbReference type="PANTHER" id="PTHR35468:SF1">
    <property type="entry name" value="MYOSIN-LIKE PROTEIN"/>
    <property type="match status" value="1"/>
</dbReference>
<organism evidence="2 3">
    <name type="scientific">Musa troglodytarum</name>
    <name type="common">fe'i banana</name>
    <dbReference type="NCBI Taxonomy" id="320322"/>
    <lineage>
        <taxon>Eukaryota</taxon>
        <taxon>Viridiplantae</taxon>
        <taxon>Streptophyta</taxon>
        <taxon>Embryophyta</taxon>
        <taxon>Tracheophyta</taxon>
        <taxon>Spermatophyta</taxon>
        <taxon>Magnoliopsida</taxon>
        <taxon>Liliopsida</taxon>
        <taxon>Zingiberales</taxon>
        <taxon>Musaceae</taxon>
        <taxon>Musa</taxon>
    </lineage>
</organism>
<accession>A0A9E7EBI9</accession>
<dbReference type="OrthoDB" id="787054at2759"/>
<evidence type="ECO:0000313" key="3">
    <source>
        <dbReference type="Proteomes" id="UP001055439"/>
    </source>
</evidence>
<feature type="region of interest" description="Disordered" evidence="1">
    <location>
        <begin position="97"/>
        <end position="120"/>
    </location>
</feature>
<protein>
    <submittedName>
        <fullName evidence="2">Uncharacterized protein</fullName>
    </submittedName>
</protein>
<dbReference type="PANTHER" id="PTHR35468">
    <property type="entry name" value="MYOSIN-LIKE PROTEIN"/>
    <property type="match status" value="1"/>
</dbReference>
<proteinExistence type="predicted"/>
<evidence type="ECO:0000313" key="2">
    <source>
        <dbReference type="EMBL" id="URD73896.1"/>
    </source>
</evidence>
<feature type="compositionally biased region" description="Low complexity" evidence="1">
    <location>
        <begin position="100"/>
        <end position="113"/>
    </location>
</feature>
<evidence type="ECO:0000256" key="1">
    <source>
        <dbReference type="SAM" id="MobiDB-lite"/>
    </source>
</evidence>
<dbReference type="Proteomes" id="UP001055439">
    <property type="component" value="Chromosome 1"/>
</dbReference>
<sequence>MRLLSCCSCEEVVGRIVQQVRAETEQWSEMQEMLEQVRVEMEELRSSRDHWHRRAIASEINFHSQHAQKLEWKQSARSSERKVIELQKLGKELQPWRGKLLNAPSSSSPLLPADPRRAVRPHDSYNEKEKHVLVCHLKSLHNSSRRSPLQVIDNISPLPRPRR</sequence>
<reference evidence="2" key="1">
    <citation type="submission" date="2022-05" db="EMBL/GenBank/DDBJ databases">
        <title>The Musa troglodytarum L. genome provides insights into the mechanism of non-climacteric behaviour and enrichment of carotenoids.</title>
        <authorList>
            <person name="Wang J."/>
        </authorList>
    </citation>
    <scope>NUCLEOTIDE SEQUENCE</scope>
    <source>
        <tissue evidence="2">Leaf</tissue>
    </source>
</reference>
<dbReference type="EMBL" id="CP097502">
    <property type="protein sequence ID" value="URD73896.1"/>
    <property type="molecule type" value="Genomic_DNA"/>
</dbReference>
<gene>
    <name evidence="2" type="ORF">MUK42_26077</name>
</gene>
<name>A0A9E7EBI9_9LILI</name>